<organism evidence="7 8">
    <name type="scientific">Collimonas pratensis</name>
    <dbReference type="NCBI Taxonomy" id="279113"/>
    <lineage>
        <taxon>Bacteria</taxon>
        <taxon>Pseudomonadati</taxon>
        <taxon>Pseudomonadota</taxon>
        <taxon>Betaproteobacteria</taxon>
        <taxon>Burkholderiales</taxon>
        <taxon>Oxalobacteraceae</taxon>
        <taxon>Collimonas</taxon>
    </lineage>
</organism>
<dbReference type="EMBL" id="CP013234">
    <property type="protein sequence ID" value="AMP07388.1"/>
    <property type="molecule type" value="Genomic_DNA"/>
</dbReference>
<evidence type="ECO:0000256" key="6">
    <source>
        <dbReference type="SAM" id="Phobius"/>
    </source>
</evidence>
<name>A0A127QBF8_9BURK</name>
<gene>
    <name evidence="7" type="ORF">CPter91_5100</name>
</gene>
<dbReference type="Proteomes" id="UP000074561">
    <property type="component" value="Chromosome"/>
</dbReference>
<feature type="transmembrane region" description="Helical" evidence="6">
    <location>
        <begin position="65"/>
        <end position="93"/>
    </location>
</feature>
<feature type="transmembrane region" description="Helical" evidence="6">
    <location>
        <begin position="28"/>
        <end position="45"/>
    </location>
</feature>
<dbReference type="PANTHER" id="PTHR32196">
    <property type="entry name" value="ABC TRANSPORTER PERMEASE PROTEIN YPHD-RELATED-RELATED"/>
    <property type="match status" value="1"/>
</dbReference>
<feature type="transmembrane region" description="Helical" evidence="6">
    <location>
        <begin position="280"/>
        <end position="300"/>
    </location>
</feature>
<dbReference type="GO" id="GO:0022857">
    <property type="term" value="F:transmembrane transporter activity"/>
    <property type="evidence" value="ECO:0007669"/>
    <property type="project" value="InterPro"/>
</dbReference>
<dbReference type="RefSeq" id="WP_061946568.1">
    <property type="nucleotide sequence ID" value="NZ_CP013234.1"/>
</dbReference>
<keyword evidence="3 6" id="KW-0812">Transmembrane</keyword>
<keyword evidence="5 6" id="KW-0472">Membrane</keyword>
<dbReference type="OrthoDB" id="9799990at2"/>
<keyword evidence="2" id="KW-1003">Cell membrane</keyword>
<feature type="transmembrane region" description="Helical" evidence="6">
    <location>
        <begin position="226"/>
        <end position="244"/>
    </location>
</feature>
<keyword evidence="4 6" id="KW-1133">Transmembrane helix</keyword>
<evidence type="ECO:0000256" key="1">
    <source>
        <dbReference type="ARBA" id="ARBA00004651"/>
    </source>
</evidence>
<dbReference type="AlphaFoldDB" id="A0A127QBF8"/>
<reference evidence="7 8" key="1">
    <citation type="submission" date="2015-11" db="EMBL/GenBank/DDBJ databases">
        <title>Exploring the genomic traits of fungus-feeding bacterial genus Collimonas.</title>
        <authorList>
            <person name="Song C."/>
            <person name="Schmidt R."/>
            <person name="de Jager V."/>
            <person name="Krzyzanowska D."/>
            <person name="Jongedijk E."/>
            <person name="Cankar K."/>
            <person name="Beekwilder J."/>
            <person name="van Veen A."/>
            <person name="de Boer W."/>
            <person name="van Veen J.A."/>
            <person name="Garbeva P."/>
        </authorList>
    </citation>
    <scope>NUCLEOTIDE SEQUENCE [LARGE SCALE GENOMIC DNA]</scope>
    <source>
        <strain evidence="7 8">Ter91</strain>
    </source>
</reference>
<evidence type="ECO:0000256" key="5">
    <source>
        <dbReference type="ARBA" id="ARBA00023136"/>
    </source>
</evidence>
<evidence type="ECO:0000256" key="4">
    <source>
        <dbReference type="ARBA" id="ARBA00022989"/>
    </source>
</evidence>
<dbReference type="InterPro" id="IPR001851">
    <property type="entry name" value="ABC_transp_permease"/>
</dbReference>
<comment type="subcellular location">
    <subcellularLocation>
        <location evidence="1">Cell membrane</location>
        <topology evidence="1">Multi-pass membrane protein</topology>
    </subcellularLocation>
</comment>
<evidence type="ECO:0000313" key="7">
    <source>
        <dbReference type="EMBL" id="AMP07388.1"/>
    </source>
</evidence>
<dbReference type="STRING" id="279113.CPter91_5100"/>
<sequence length="333" mass="34670">MTTSSRSSSRLSSRWSSFNGSISGLKNYLGLIGALLAMCALFSVLSENFLTAATFTTLSNDIPTLVVMAVGMTFVLIIGGIDLSVGSVMALAASVLSMAMVRWGWPLFTAGILAMLVASLCGMVTGLISVGWRIPSFIVSLGVLEMARGLAYQVTNSRTEYIGSAVDGISSPILFGMSPAFISAIVIVIVGHLVLTKTVLGRHWIGIGTNEEAVRLAGINPRPPKVLVFALMGLLAGVGALFQVSRLEAADPNGGVGMELQVIAAVVIGGTSLMGGRGSVISTFIGVLIISVLEAGLAQVGVSEPMKRIITGLVIVAAVVLDTYRRRGERSTH</sequence>
<dbReference type="CDD" id="cd06579">
    <property type="entry name" value="TM_PBP1_transp_AraH_like"/>
    <property type="match status" value="1"/>
</dbReference>
<feature type="transmembrane region" description="Helical" evidence="6">
    <location>
        <begin position="173"/>
        <end position="195"/>
    </location>
</feature>
<dbReference type="KEGG" id="cpra:CPter91_5100"/>
<dbReference type="Pfam" id="PF02653">
    <property type="entry name" value="BPD_transp_2"/>
    <property type="match status" value="1"/>
</dbReference>
<proteinExistence type="predicted"/>
<dbReference type="PATRIC" id="fig|279113.9.peg.5048"/>
<protein>
    <submittedName>
        <fullName evidence="7">Branched-chain amino acid transport system / permease component family protein</fullName>
    </submittedName>
</protein>
<evidence type="ECO:0000256" key="2">
    <source>
        <dbReference type="ARBA" id="ARBA00022475"/>
    </source>
</evidence>
<dbReference type="PANTHER" id="PTHR32196:SF72">
    <property type="entry name" value="RIBOSE IMPORT PERMEASE PROTEIN RBSC"/>
    <property type="match status" value="1"/>
</dbReference>
<accession>A0A127QBF8</accession>
<evidence type="ECO:0000313" key="8">
    <source>
        <dbReference type="Proteomes" id="UP000074561"/>
    </source>
</evidence>
<evidence type="ECO:0000256" key="3">
    <source>
        <dbReference type="ARBA" id="ARBA00022692"/>
    </source>
</evidence>
<feature type="transmembrane region" description="Helical" evidence="6">
    <location>
        <begin position="105"/>
        <end position="132"/>
    </location>
</feature>
<dbReference type="GO" id="GO:0005886">
    <property type="term" value="C:plasma membrane"/>
    <property type="evidence" value="ECO:0007669"/>
    <property type="project" value="UniProtKB-SubCell"/>
</dbReference>